<keyword evidence="13" id="KW-1185">Reference proteome</keyword>
<dbReference type="GO" id="GO:0042765">
    <property type="term" value="C:GPI-anchor transamidase complex"/>
    <property type="evidence" value="ECO:0000318"/>
    <property type="project" value="GO_Central"/>
</dbReference>
<dbReference type="STRING" id="284811.Q759U3"/>
<keyword evidence="4" id="KW-0337">GPI-anchor biosynthesis</keyword>
<evidence type="ECO:0000256" key="8">
    <source>
        <dbReference type="ARBA" id="ARBA00023136"/>
    </source>
</evidence>
<dbReference type="eggNOG" id="KOG2459">
    <property type="taxonomic scope" value="Eukaryota"/>
</dbReference>
<dbReference type="KEGG" id="ago:AGOS_ADR180C"/>
<keyword evidence="5 11" id="KW-0812">Transmembrane</keyword>
<dbReference type="InParanoid" id="Q759U3"/>
<evidence type="ECO:0000256" key="2">
    <source>
        <dbReference type="ARBA" id="ARBA00004687"/>
    </source>
</evidence>
<gene>
    <name evidence="12" type="ORF">AGOS_ADR180C</name>
</gene>
<keyword evidence="8 11" id="KW-0472">Membrane</keyword>
<dbReference type="GO" id="GO:0016255">
    <property type="term" value="P:attachment of GPI anchor to protein"/>
    <property type="evidence" value="ECO:0000318"/>
    <property type="project" value="GO_Central"/>
</dbReference>
<keyword evidence="7 11" id="KW-1133">Transmembrane helix</keyword>
<feature type="transmembrane region" description="Helical" evidence="11">
    <location>
        <begin position="12"/>
        <end position="29"/>
    </location>
</feature>
<dbReference type="InterPro" id="IPR019540">
    <property type="entry name" value="PtdIno-glycan_biosynth_class_S"/>
</dbReference>
<comment type="pathway">
    <text evidence="2">Glycolipid biosynthesis; glycosylphosphatidylinositol-anchor biosynthesis.</text>
</comment>
<protein>
    <submittedName>
        <fullName evidence="12">ADR180Cp</fullName>
    </submittedName>
</protein>
<dbReference type="GO" id="GO:0005637">
    <property type="term" value="C:nuclear inner membrane"/>
    <property type="evidence" value="ECO:0007669"/>
    <property type="project" value="EnsemblFungi"/>
</dbReference>
<dbReference type="Proteomes" id="UP000000591">
    <property type="component" value="Chromosome IV"/>
</dbReference>
<evidence type="ECO:0000256" key="7">
    <source>
        <dbReference type="ARBA" id="ARBA00022989"/>
    </source>
</evidence>
<accession>Q759U3</accession>
<dbReference type="OMA" id="AEHKYAV"/>
<evidence type="ECO:0000256" key="1">
    <source>
        <dbReference type="ARBA" id="ARBA00004477"/>
    </source>
</evidence>
<feature type="region of interest" description="Disordered" evidence="10">
    <location>
        <begin position="489"/>
        <end position="517"/>
    </location>
</feature>
<dbReference type="GO" id="GO:0006506">
    <property type="term" value="P:GPI anchor biosynthetic process"/>
    <property type="evidence" value="ECO:0007669"/>
    <property type="project" value="UniProtKB-UniPathway"/>
</dbReference>
<name>Q759U3_EREGS</name>
<evidence type="ECO:0000256" key="5">
    <source>
        <dbReference type="ARBA" id="ARBA00022692"/>
    </source>
</evidence>
<evidence type="ECO:0000256" key="9">
    <source>
        <dbReference type="ARBA" id="ARBA00023180"/>
    </source>
</evidence>
<evidence type="ECO:0000313" key="12">
    <source>
        <dbReference type="EMBL" id="AAS52100.1"/>
    </source>
</evidence>
<evidence type="ECO:0000256" key="11">
    <source>
        <dbReference type="SAM" id="Phobius"/>
    </source>
</evidence>
<keyword evidence="9" id="KW-0325">Glycoprotein</keyword>
<evidence type="ECO:0000256" key="4">
    <source>
        <dbReference type="ARBA" id="ARBA00022502"/>
    </source>
</evidence>
<reference evidence="13" key="2">
    <citation type="journal article" date="2013" name="G3 (Bethesda)">
        <title>Genomes of Ashbya fungi isolated from insects reveal four mating-type loci, numerous translocations, lack of transposons, and distinct gene duplications.</title>
        <authorList>
            <person name="Dietrich F.S."/>
            <person name="Voegeli S."/>
            <person name="Kuo S."/>
            <person name="Philippsen P."/>
        </authorList>
    </citation>
    <scope>GENOME REANNOTATION</scope>
    <source>
        <strain evidence="13">ATCC 10895 / CBS 109.51 / FGSC 9923 / NRRL Y-1056</strain>
    </source>
</reference>
<organism evidence="12 13">
    <name type="scientific">Eremothecium gossypii (strain ATCC 10895 / CBS 109.51 / FGSC 9923 / NRRL Y-1056)</name>
    <name type="common">Yeast</name>
    <name type="synonym">Ashbya gossypii</name>
    <dbReference type="NCBI Taxonomy" id="284811"/>
    <lineage>
        <taxon>Eukaryota</taxon>
        <taxon>Fungi</taxon>
        <taxon>Dikarya</taxon>
        <taxon>Ascomycota</taxon>
        <taxon>Saccharomycotina</taxon>
        <taxon>Saccharomycetes</taxon>
        <taxon>Saccharomycetales</taxon>
        <taxon>Saccharomycetaceae</taxon>
        <taxon>Eremothecium</taxon>
    </lineage>
</organism>
<dbReference type="HOGENOM" id="CLU_010026_1_0_1"/>
<feature type="transmembrane region" description="Helical" evidence="11">
    <location>
        <begin position="462"/>
        <end position="485"/>
    </location>
</feature>
<dbReference type="FunCoup" id="Q759U3">
    <property type="interactions" value="797"/>
</dbReference>
<dbReference type="EMBL" id="AE016817">
    <property type="protein sequence ID" value="AAS52100.1"/>
    <property type="molecule type" value="Genomic_DNA"/>
</dbReference>
<evidence type="ECO:0000256" key="10">
    <source>
        <dbReference type="SAM" id="MobiDB-lite"/>
    </source>
</evidence>
<dbReference type="PANTHER" id="PTHR21072">
    <property type="entry name" value="GPI TRANSAMIDASE COMPONENT PIG-S"/>
    <property type="match status" value="1"/>
</dbReference>
<dbReference type="PANTHER" id="PTHR21072:SF13">
    <property type="entry name" value="GPI TRANSAMIDASE COMPONENT PIG-S"/>
    <property type="match status" value="1"/>
</dbReference>
<sequence length="517" mass="58912">MEHSGLRKASALWFLLLYVLIGVPVWYQFTSIQRAHLPAQYIEQLRNNKNSDLHMVIPVYLRSPGHRFPDLHDAVQVQVNHVLKKQDKQVEWSLQVLPYEEGVEMSKEYMVSLVPDSAPGFALLFGFRETVVYYDEETIRQNDLPFFIAQTLVEHTFEHEWRRLGQGYQPSELQEGVRNMAVEYSPQMHLSVSLLTGDGHPVSWDIEAVSQKYLTPLRQLLSPLVNFTVDTAVTYFNSLNLDKLKGRQSLSENELAHTVDLSDLSSANYYQEPSALHLAIIFPSAETGPLLFINSTRHWQSFLVPQWGTLIINDRPLPENAHLGEEYLAPIMHRFSRELFTLLGITEAPDSTHSPQLMLDSAQRFTILRNLNKSVETLWSLVKMTDNLPQMSIPTDVLENVKQALALRLEVVELLNDPLKTNSSDIWAEALVKSNRLAALCEKAFFHKEMVQQNFLPQEHKVAVYLPLLGPLTIVTFAGCFKVLTEHTKKTTEKKEKGGPQDVSEVSADTELDTVEQ</sequence>
<evidence type="ECO:0000256" key="3">
    <source>
        <dbReference type="ARBA" id="ARBA00005316"/>
    </source>
</evidence>
<dbReference type="GeneID" id="4620438"/>
<dbReference type="AlphaFoldDB" id="Q759U3"/>
<comment type="subcellular location">
    <subcellularLocation>
        <location evidence="1">Endoplasmic reticulum membrane</location>
        <topology evidence="1">Multi-pass membrane protein</topology>
    </subcellularLocation>
</comment>
<comment type="similarity">
    <text evidence="3">Belongs to the PIGS family.</text>
</comment>
<feature type="compositionally biased region" description="Acidic residues" evidence="10">
    <location>
        <begin position="508"/>
        <end position="517"/>
    </location>
</feature>
<dbReference type="UniPathway" id="UPA00196"/>
<dbReference type="OrthoDB" id="28748at2759"/>
<evidence type="ECO:0000256" key="6">
    <source>
        <dbReference type="ARBA" id="ARBA00022824"/>
    </source>
</evidence>
<keyword evidence="6" id="KW-0256">Endoplasmic reticulum</keyword>
<reference evidence="12 13" key="1">
    <citation type="journal article" date="2004" name="Science">
        <title>The Ashbya gossypii genome as a tool for mapping the ancient Saccharomyces cerevisiae genome.</title>
        <authorList>
            <person name="Dietrich F.S."/>
            <person name="Voegeli S."/>
            <person name="Brachat S."/>
            <person name="Lerch A."/>
            <person name="Gates K."/>
            <person name="Steiner S."/>
            <person name="Mohr C."/>
            <person name="Pohlmann R."/>
            <person name="Luedi P."/>
            <person name="Choi S."/>
            <person name="Wing R.A."/>
            <person name="Flavier A."/>
            <person name="Gaffney T.D."/>
            <person name="Philippsen P."/>
        </authorList>
    </citation>
    <scope>NUCLEOTIDE SEQUENCE [LARGE SCALE GENOMIC DNA]</scope>
    <source>
        <strain evidence="13">ATCC 10895 / CBS 109.51 / FGSC 9923 / NRRL Y-1056</strain>
    </source>
</reference>
<dbReference type="RefSeq" id="NP_984276.1">
    <property type="nucleotide sequence ID" value="NM_209629.1"/>
</dbReference>
<dbReference type="Pfam" id="PF10510">
    <property type="entry name" value="PIG-S"/>
    <property type="match status" value="1"/>
</dbReference>
<evidence type="ECO:0000313" key="13">
    <source>
        <dbReference type="Proteomes" id="UP000000591"/>
    </source>
</evidence>
<feature type="compositionally biased region" description="Basic and acidic residues" evidence="10">
    <location>
        <begin position="489"/>
        <end position="499"/>
    </location>
</feature>
<proteinExistence type="inferred from homology"/>